<name>A0A0C7P3X5_DEFTU</name>
<dbReference type="Gene3D" id="3.40.109.40">
    <property type="match status" value="1"/>
</dbReference>
<dbReference type="GO" id="GO:0008705">
    <property type="term" value="F:methionine synthase activity"/>
    <property type="evidence" value="ECO:0007669"/>
    <property type="project" value="InterPro"/>
</dbReference>
<organism evidence="1 2">
    <name type="scientific">Defluviitoga tunisiensis</name>
    <dbReference type="NCBI Taxonomy" id="1006576"/>
    <lineage>
        <taxon>Bacteria</taxon>
        <taxon>Thermotogati</taxon>
        <taxon>Thermotogota</taxon>
        <taxon>Thermotogae</taxon>
        <taxon>Petrotogales</taxon>
        <taxon>Petrotogaceae</taxon>
        <taxon>Defluviitoga</taxon>
    </lineage>
</organism>
<proteinExistence type="predicted"/>
<gene>
    <name evidence="1" type="ORF">DTL3_1750</name>
</gene>
<dbReference type="STRING" id="1006576.DTL3_1750"/>
<evidence type="ECO:0000313" key="2">
    <source>
        <dbReference type="Proteomes" id="UP000032809"/>
    </source>
</evidence>
<keyword evidence="2" id="KW-1185">Reference proteome</keyword>
<dbReference type="InterPro" id="IPR037010">
    <property type="entry name" value="VitB12-dep_Met_synth_activ_sf"/>
</dbReference>
<dbReference type="KEGG" id="dtn:DTL3_1750"/>
<dbReference type="HOGENOM" id="CLU_1446494_0_0_0"/>
<dbReference type="OrthoDB" id="9816190at2"/>
<dbReference type="AlphaFoldDB" id="A0A0C7P3X5"/>
<sequence length="185" mass="20948">MPDVYIPEAFEIMPQKRFYLLRAGFKGTTHSINDKLKEEINNVYLYGLELSKPKVVFNTLPVDILANSLIPHSFKGVKLITFFASTLGKDIDNFISNSNTLISTLLDAWASEAIEALNSTFDEKLRKQFGQGTRRFSPGYDDIDIRKNYDIVKNLLKTDIVTVNQNTGIITPRKSTICMIGWYSG</sequence>
<reference evidence="2" key="1">
    <citation type="submission" date="2014-11" db="EMBL/GenBank/DDBJ databases">
        <authorList>
            <person name="Wibberg D."/>
        </authorList>
    </citation>
    <scope>NUCLEOTIDE SEQUENCE [LARGE SCALE GENOMIC DNA]</scope>
    <source>
        <strain evidence="2">L3</strain>
    </source>
</reference>
<dbReference type="EMBL" id="LN824141">
    <property type="protein sequence ID" value="CEP79035.1"/>
    <property type="molecule type" value="Genomic_DNA"/>
</dbReference>
<dbReference type="SUPFAM" id="SSF56507">
    <property type="entry name" value="Methionine synthase activation domain-like"/>
    <property type="match status" value="1"/>
</dbReference>
<evidence type="ECO:0000313" key="1">
    <source>
        <dbReference type="EMBL" id="CEP79035.1"/>
    </source>
</evidence>
<dbReference type="RefSeq" id="WP_045088368.1">
    <property type="nucleotide sequence ID" value="NZ_LN824141.1"/>
</dbReference>
<protein>
    <submittedName>
        <fullName evidence="1">Vitamin B12 dependent methionine synthase, activation region</fullName>
    </submittedName>
</protein>
<dbReference type="Proteomes" id="UP000032809">
    <property type="component" value="Chromosome I"/>
</dbReference>
<accession>A0A0C7P3X5</accession>